<keyword evidence="9" id="KW-0472">Membrane</keyword>
<sequence length="489" mass="54575">MICNICKPLNSNCVSCYCIFSEYVLLAILIKKSIKERWFRGMKGNVKTKRFISIVSIFVFTFITLLTFSSGKSNTVLAAQNNNITKANNDYPIVLCHGCNGWGREENFGTIAFQSRYYWGGNVDLQQELINKGFTTYTAAVGPLSSNWDRACELYAQIKGGTVDYGEAHSKKFGHSRYGRTYRGFYPLWGTKDNKGNIRKIHLIGHSQGGQTVRMLTQLLAKGSQEERKASKENGSNLFKGDNSWISSVVTLASPHDGTTLADMKGTNAVAALGIGAIGSVLGNIPNSDIVFDLKVDQWGLKRKPHESFLSYFTRCNKSRMWYSKDICSVDLSTDGAVAQNRWVKAQPNVYYFSWACCGTMTNPASLLLGHQIANPLKMGDKGLYNLQWFAQAQLMGSYSRHNSRRAIPVIDEKWWPNDGYVNTISENGPKAGSNDAIVNYNGAPKIGKWNFMGVKPMDHEDIIGRHWDGAIGFFDNMAQMLRNLPVTD</sequence>
<evidence type="ECO:0000256" key="7">
    <source>
        <dbReference type="ARBA" id="ARBA00022963"/>
    </source>
</evidence>
<keyword evidence="8" id="KW-0443">Lipid metabolism</keyword>
<accession>A0A9Q1ZCK0</accession>
<evidence type="ECO:0000313" key="11">
    <source>
        <dbReference type="EMBL" id="KOA88941.1"/>
    </source>
</evidence>
<comment type="catalytic activity">
    <reaction evidence="1">
        <text>a triacylglycerol + H2O = a diacylglycerol + a fatty acid + H(+)</text>
        <dbReference type="Rhea" id="RHEA:12044"/>
        <dbReference type="ChEBI" id="CHEBI:15377"/>
        <dbReference type="ChEBI" id="CHEBI:15378"/>
        <dbReference type="ChEBI" id="CHEBI:17855"/>
        <dbReference type="ChEBI" id="CHEBI:18035"/>
        <dbReference type="ChEBI" id="CHEBI:28868"/>
        <dbReference type="EC" id="3.1.1.3"/>
    </reaction>
</comment>
<keyword evidence="7" id="KW-0442">Lipid degradation</keyword>
<evidence type="ECO:0000259" key="10">
    <source>
        <dbReference type="Pfam" id="PF24708"/>
    </source>
</evidence>
<evidence type="ECO:0000256" key="8">
    <source>
        <dbReference type="ARBA" id="ARBA00023098"/>
    </source>
</evidence>
<evidence type="ECO:0000256" key="9">
    <source>
        <dbReference type="SAM" id="Phobius"/>
    </source>
</evidence>
<organism evidence="11 12">
    <name type="scientific">Clostridium botulinum</name>
    <dbReference type="NCBI Taxonomy" id="1491"/>
    <lineage>
        <taxon>Bacteria</taxon>
        <taxon>Bacillati</taxon>
        <taxon>Bacillota</taxon>
        <taxon>Clostridia</taxon>
        <taxon>Eubacteriales</taxon>
        <taxon>Clostridiaceae</taxon>
        <taxon>Clostridium</taxon>
    </lineage>
</organism>
<dbReference type="AlphaFoldDB" id="A0A9Q1ZCK0"/>
<protein>
    <recommendedName>
        <fullName evidence="3">triacylglycerol lipase</fullName>
        <ecNumber evidence="3">3.1.1.3</ecNumber>
    </recommendedName>
</protein>
<keyword evidence="4" id="KW-0964">Secreted</keyword>
<evidence type="ECO:0000256" key="5">
    <source>
        <dbReference type="ARBA" id="ARBA00022729"/>
    </source>
</evidence>
<keyword evidence="9" id="KW-0812">Transmembrane</keyword>
<comment type="subcellular location">
    <subcellularLocation>
        <location evidence="2">Secreted</location>
    </subcellularLocation>
</comment>
<feature type="transmembrane region" description="Helical" evidence="9">
    <location>
        <begin position="12"/>
        <end position="30"/>
    </location>
</feature>
<name>A0A9Q1ZCK0_CLOBO</name>
<dbReference type="PANTHER" id="PTHR34043">
    <property type="entry name" value="ALPHA/BETA-HYDROLASES SUPERFAMILY PROTEIN"/>
    <property type="match status" value="1"/>
</dbReference>
<evidence type="ECO:0000313" key="12">
    <source>
        <dbReference type="Proteomes" id="UP000037540"/>
    </source>
</evidence>
<dbReference type="GO" id="GO:0004806">
    <property type="term" value="F:triacylglycerol lipase activity"/>
    <property type="evidence" value="ECO:0007669"/>
    <property type="project" value="UniProtKB-EC"/>
</dbReference>
<keyword evidence="6" id="KW-0378">Hydrolase</keyword>
<dbReference type="SUPFAM" id="SSF53474">
    <property type="entry name" value="alpha/beta-Hydrolases"/>
    <property type="match status" value="1"/>
</dbReference>
<reference evidence="11 12" key="1">
    <citation type="submission" date="2015-07" db="EMBL/GenBank/DDBJ databases">
        <title>Draft genome sequences of 17 French Clostridium botulinum group III.</title>
        <authorList>
            <person name="Woudstra C."/>
            <person name="Le Marechal C."/>
            <person name="Souillard R."/>
            <person name="Bayon-Auboyer M.-H."/>
            <person name="Dessouter D."/>
            <person name="Fach P."/>
        </authorList>
    </citation>
    <scope>NUCLEOTIDE SEQUENCE [LARGE SCALE GENOMIC DNA]</scope>
    <source>
        <strain evidence="11 12">12LNRI-CD</strain>
    </source>
</reference>
<dbReference type="GO" id="GO:0005576">
    <property type="term" value="C:extracellular region"/>
    <property type="evidence" value="ECO:0007669"/>
    <property type="project" value="UniProtKB-SubCell"/>
</dbReference>
<gene>
    <name evidence="11" type="ORF">ADU74_05685</name>
</gene>
<dbReference type="InterPro" id="IPR056304">
    <property type="entry name" value="Lip-like_C"/>
</dbReference>
<feature type="transmembrane region" description="Helical" evidence="9">
    <location>
        <begin position="51"/>
        <end position="71"/>
    </location>
</feature>
<feature type="domain" description="Lipase-like C-terminal" evidence="10">
    <location>
        <begin position="89"/>
        <end position="468"/>
    </location>
</feature>
<keyword evidence="9" id="KW-1133">Transmembrane helix</keyword>
<keyword evidence="5" id="KW-0732">Signal</keyword>
<dbReference type="InterPro" id="IPR029058">
    <property type="entry name" value="AB_hydrolase_fold"/>
</dbReference>
<evidence type="ECO:0000256" key="6">
    <source>
        <dbReference type="ARBA" id="ARBA00022801"/>
    </source>
</evidence>
<dbReference type="Gene3D" id="3.40.50.1820">
    <property type="entry name" value="alpha/beta hydrolase"/>
    <property type="match status" value="1"/>
</dbReference>
<dbReference type="PANTHER" id="PTHR34043:SF3">
    <property type="entry name" value="ALPHA_BETA-HYDROLASES SUPERFAMILY PROTEIN"/>
    <property type="match status" value="1"/>
</dbReference>
<comment type="caution">
    <text evidence="11">The sequence shown here is derived from an EMBL/GenBank/DDBJ whole genome shotgun (WGS) entry which is preliminary data.</text>
</comment>
<evidence type="ECO:0000256" key="1">
    <source>
        <dbReference type="ARBA" id="ARBA00001024"/>
    </source>
</evidence>
<dbReference type="EC" id="3.1.1.3" evidence="3"/>
<evidence type="ECO:0000256" key="4">
    <source>
        <dbReference type="ARBA" id="ARBA00022525"/>
    </source>
</evidence>
<dbReference type="Pfam" id="PF24708">
    <property type="entry name" value="Lip_C"/>
    <property type="match status" value="1"/>
</dbReference>
<dbReference type="Proteomes" id="UP000037540">
    <property type="component" value="Unassembled WGS sequence"/>
</dbReference>
<proteinExistence type="predicted"/>
<evidence type="ECO:0000256" key="2">
    <source>
        <dbReference type="ARBA" id="ARBA00004613"/>
    </source>
</evidence>
<evidence type="ECO:0000256" key="3">
    <source>
        <dbReference type="ARBA" id="ARBA00013279"/>
    </source>
</evidence>
<dbReference type="EMBL" id="LGVR01000022">
    <property type="protein sequence ID" value="KOA88941.1"/>
    <property type="molecule type" value="Genomic_DNA"/>
</dbReference>
<dbReference type="GO" id="GO:0016042">
    <property type="term" value="P:lipid catabolic process"/>
    <property type="evidence" value="ECO:0007669"/>
    <property type="project" value="UniProtKB-KW"/>
</dbReference>